<dbReference type="NCBIfam" id="TIGR03168">
    <property type="entry name" value="1-PFK"/>
    <property type="match status" value="1"/>
</dbReference>
<dbReference type="RefSeq" id="WP_354614317.1">
    <property type="nucleotide sequence ID" value="NZ_JBEXAE010000002.1"/>
</dbReference>
<keyword evidence="2 6" id="KW-0808">Transferase</keyword>
<sequence>MNNIFTLTVNPVIDKTTTVDSLIANCKLKCSTPKYYPGGGGINVSRAIRNLEGKSTAIYLAGGLSGTHFQQLMEARGIEQKVIPQEGRTRENLSVTDRESSLQYRFGVPGPFINEHEWTASLELIKTQIKRGDYLVASGKLPPGVPSNYFALVATIVNEKKAFLILDTKEEGLKEAVKNPIFLFKPNLGELCSLLNLSFISYKDLERLAMIFMTTHPCNIMVVSMGSKGALLATKENCTFIPAPMVREKNRIGAGDSMVAGMTLSLLKGKSYVEMAQYGVACGTAATLNSDGHLCQKEDVSKLYSWIKRQTLN</sequence>
<dbReference type="Gene3D" id="3.40.1190.20">
    <property type="match status" value="1"/>
</dbReference>
<feature type="domain" description="Carbohydrate kinase PfkB" evidence="7">
    <location>
        <begin position="16"/>
        <end position="291"/>
    </location>
</feature>
<protein>
    <submittedName>
        <fullName evidence="8">1-phosphofructokinase family hexose kinase</fullName>
    </submittedName>
</protein>
<reference evidence="8 9" key="1">
    <citation type="submission" date="2024-07" db="EMBL/GenBank/DDBJ databases">
        <title>The genome sequence of type strain Sediminicola arcticus GDMCC 1.2805.</title>
        <authorList>
            <person name="Liu Y."/>
        </authorList>
    </citation>
    <scope>NUCLEOTIDE SEQUENCE [LARGE SCALE GENOMIC DNA]</scope>
    <source>
        <strain evidence="8 9">GDMCC 1.2805</strain>
    </source>
</reference>
<evidence type="ECO:0000256" key="2">
    <source>
        <dbReference type="ARBA" id="ARBA00022679"/>
    </source>
</evidence>
<dbReference type="InterPro" id="IPR029056">
    <property type="entry name" value="Ribokinase-like"/>
</dbReference>
<dbReference type="Proteomes" id="UP001549799">
    <property type="component" value="Unassembled WGS sequence"/>
</dbReference>
<proteinExistence type="inferred from homology"/>
<dbReference type="PANTHER" id="PTHR46566:SF2">
    <property type="entry name" value="ATP-DEPENDENT 6-PHOSPHOFRUCTOKINASE ISOZYME 2"/>
    <property type="match status" value="1"/>
</dbReference>
<organism evidence="8 9">
    <name type="scientific">Sediminicola arcticus</name>
    <dbReference type="NCBI Taxonomy" id="1574308"/>
    <lineage>
        <taxon>Bacteria</taxon>
        <taxon>Pseudomonadati</taxon>
        <taxon>Bacteroidota</taxon>
        <taxon>Flavobacteriia</taxon>
        <taxon>Flavobacteriales</taxon>
        <taxon>Flavobacteriaceae</taxon>
        <taxon>Sediminicola</taxon>
    </lineage>
</organism>
<evidence type="ECO:0000256" key="6">
    <source>
        <dbReference type="PIRNR" id="PIRNR000535"/>
    </source>
</evidence>
<dbReference type="CDD" id="cd01164">
    <property type="entry name" value="FruK_PfkB_like"/>
    <property type="match status" value="1"/>
</dbReference>
<keyword evidence="5" id="KW-0067">ATP-binding</keyword>
<evidence type="ECO:0000313" key="8">
    <source>
        <dbReference type="EMBL" id="MET6989936.1"/>
    </source>
</evidence>
<evidence type="ECO:0000259" key="7">
    <source>
        <dbReference type="Pfam" id="PF00294"/>
    </source>
</evidence>
<keyword evidence="4" id="KW-0418">Kinase</keyword>
<dbReference type="InterPro" id="IPR017583">
    <property type="entry name" value="Tagatose/fructose_Pkinase"/>
</dbReference>
<comment type="similarity">
    <text evidence="1">Belongs to the carbohydrate kinase PfkB family.</text>
</comment>
<accession>A0ABV2SS19</accession>
<comment type="caution">
    <text evidence="8">The sequence shown here is derived from an EMBL/GenBank/DDBJ whole genome shotgun (WGS) entry which is preliminary data.</text>
</comment>
<keyword evidence="9" id="KW-1185">Reference proteome</keyword>
<dbReference type="SUPFAM" id="SSF53613">
    <property type="entry name" value="Ribokinase-like"/>
    <property type="match status" value="1"/>
</dbReference>
<evidence type="ECO:0000256" key="3">
    <source>
        <dbReference type="ARBA" id="ARBA00022741"/>
    </source>
</evidence>
<name>A0ABV2SS19_9FLAO</name>
<evidence type="ECO:0000256" key="5">
    <source>
        <dbReference type="ARBA" id="ARBA00022840"/>
    </source>
</evidence>
<dbReference type="InterPro" id="IPR011611">
    <property type="entry name" value="PfkB_dom"/>
</dbReference>
<gene>
    <name evidence="8" type="ORF">ABXZ36_04660</name>
</gene>
<dbReference type="Pfam" id="PF00294">
    <property type="entry name" value="PfkB"/>
    <property type="match status" value="1"/>
</dbReference>
<dbReference type="PANTHER" id="PTHR46566">
    <property type="entry name" value="1-PHOSPHOFRUCTOKINASE-RELATED"/>
    <property type="match status" value="1"/>
</dbReference>
<keyword evidence="3" id="KW-0547">Nucleotide-binding</keyword>
<evidence type="ECO:0000256" key="4">
    <source>
        <dbReference type="ARBA" id="ARBA00022777"/>
    </source>
</evidence>
<evidence type="ECO:0000256" key="1">
    <source>
        <dbReference type="ARBA" id="ARBA00010688"/>
    </source>
</evidence>
<dbReference type="EMBL" id="JBEXAE010000002">
    <property type="protein sequence ID" value="MET6989936.1"/>
    <property type="molecule type" value="Genomic_DNA"/>
</dbReference>
<evidence type="ECO:0000313" key="9">
    <source>
        <dbReference type="Proteomes" id="UP001549799"/>
    </source>
</evidence>
<dbReference type="PIRSF" id="PIRSF000535">
    <property type="entry name" value="1PFK/6PFK/LacC"/>
    <property type="match status" value="1"/>
</dbReference>